<evidence type="ECO:0000259" key="1">
    <source>
        <dbReference type="Pfam" id="PF16036"/>
    </source>
</evidence>
<protein>
    <submittedName>
        <fullName evidence="2">Chalcone isomerase family protein</fullName>
    </submittedName>
</protein>
<accession>A0ABW3WC90</accession>
<keyword evidence="2" id="KW-0413">Isomerase</keyword>
<dbReference type="Proteomes" id="UP001597158">
    <property type="component" value="Unassembled WGS sequence"/>
</dbReference>
<dbReference type="InterPro" id="IPR016087">
    <property type="entry name" value="Chalcone_isomerase"/>
</dbReference>
<dbReference type="EMBL" id="JBHTMC010000014">
    <property type="protein sequence ID" value="MFD1263504.1"/>
    <property type="molecule type" value="Genomic_DNA"/>
</dbReference>
<comment type="caution">
    <text evidence="2">The sequence shown here is derived from an EMBL/GenBank/DDBJ whole genome shotgun (WGS) entry which is preliminary data.</text>
</comment>
<gene>
    <name evidence="2" type="ORF">ACFQ4M_07890</name>
</gene>
<proteinExistence type="predicted"/>
<dbReference type="Pfam" id="PF16036">
    <property type="entry name" value="Chalcone_3"/>
    <property type="match status" value="1"/>
</dbReference>
<keyword evidence="3" id="KW-1185">Reference proteome</keyword>
<evidence type="ECO:0000313" key="3">
    <source>
        <dbReference type="Proteomes" id="UP001597158"/>
    </source>
</evidence>
<sequence>MPRPRAALDPWLAPLLLAGALLVAAPSFARELPPALQGGLQRVGEGELRWFGLKLYDAALWAMPDAAAEPVDDEAEVAQVLAADHALSIRYARAVSSARLVELSLGEMRRLGYEDEAQLARWAQALARALPSVEAGETLVGLHRPGEGAQFWHQGQPTAALEDAELAAAFFAIWLDPRTREPRLRAQLLGLAERAR</sequence>
<feature type="domain" description="Chalcone isomerase" evidence="1">
    <location>
        <begin position="51"/>
        <end position="190"/>
    </location>
</feature>
<evidence type="ECO:0000313" key="2">
    <source>
        <dbReference type="EMBL" id="MFD1263504.1"/>
    </source>
</evidence>
<organism evidence="2 3">
    <name type="scientific">Thauera mechernichensis</name>
    <dbReference type="NCBI Taxonomy" id="82788"/>
    <lineage>
        <taxon>Bacteria</taxon>
        <taxon>Pseudomonadati</taxon>
        <taxon>Pseudomonadota</taxon>
        <taxon>Betaproteobacteria</taxon>
        <taxon>Rhodocyclales</taxon>
        <taxon>Zoogloeaceae</taxon>
        <taxon>Thauera</taxon>
    </lineage>
</organism>
<reference evidence="3" key="1">
    <citation type="journal article" date="2019" name="Int. J. Syst. Evol. Microbiol.">
        <title>The Global Catalogue of Microorganisms (GCM) 10K type strain sequencing project: providing services to taxonomists for standard genome sequencing and annotation.</title>
        <authorList>
            <consortium name="The Broad Institute Genomics Platform"/>
            <consortium name="The Broad Institute Genome Sequencing Center for Infectious Disease"/>
            <person name="Wu L."/>
            <person name="Ma J."/>
        </authorList>
    </citation>
    <scope>NUCLEOTIDE SEQUENCE [LARGE SCALE GENOMIC DNA]</scope>
    <source>
        <strain evidence="3">CCUG 48884</strain>
    </source>
</reference>
<dbReference type="RefSeq" id="WP_002928683.1">
    <property type="nucleotide sequence ID" value="NZ_JARQZE010000008.1"/>
</dbReference>
<dbReference type="GO" id="GO:0016853">
    <property type="term" value="F:isomerase activity"/>
    <property type="evidence" value="ECO:0007669"/>
    <property type="project" value="UniProtKB-KW"/>
</dbReference>
<name>A0ABW3WC90_9RHOO</name>